<dbReference type="AlphaFoldDB" id="A0A401VXQ0"/>
<reference evidence="2 3" key="1">
    <citation type="submission" date="2018-11" db="EMBL/GenBank/DDBJ databases">
        <title>Whole genome sequence of Streptomyces paromomycinus NBRC 15454(T).</title>
        <authorList>
            <person name="Komaki H."/>
            <person name="Tamura T."/>
        </authorList>
    </citation>
    <scope>NUCLEOTIDE SEQUENCE [LARGE SCALE GENOMIC DNA]</scope>
    <source>
        <strain evidence="2 3">NBRC 15454</strain>
    </source>
</reference>
<protein>
    <recommendedName>
        <fullName evidence="4">Glycosyl hydrolase</fullName>
    </recommendedName>
</protein>
<dbReference type="RefSeq" id="WP_125053041.1">
    <property type="nucleotide sequence ID" value="NZ_BHZD01000001.1"/>
</dbReference>
<dbReference type="EMBL" id="BHZD01000001">
    <property type="protein sequence ID" value="GCD41842.1"/>
    <property type="molecule type" value="Genomic_DNA"/>
</dbReference>
<evidence type="ECO:0000313" key="2">
    <source>
        <dbReference type="EMBL" id="GCD41842.1"/>
    </source>
</evidence>
<dbReference type="Proteomes" id="UP000286746">
    <property type="component" value="Unassembled WGS sequence"/>
</dbReference>
<comment type="caution">
    <text evidence="2">The sequence shown here is derived from an EMBL/GenBank/DDBJ whole genome shotgun (WGS) entry which is preliminary data.</text>
</comment>
<evidence type="ECO:0008006" key="4">
    <source>
        <dbReference type="Google" id="ProtNLM"/>
    </source>
</evidence>
<evidence type="ECO:0000256" key="1">
    <source>
        <dbReference type="SAM" id="MobiDB-lite"/>
    </source>
</evidence>
<feature type="region of interest" description="Disordered" evidence="1">
    <location>
        <begin position="201"/>
        <end position="233"/>
    </location>
</feature>
<accession>A0A401VXQ0</accession>
<proteinExistence type="predicted"/>
<evidence type="ECO:0000313" key="3">
    <source>
        <dbReference type="Proteomes" id="UP000286746"/>
    </source>
</evidence>
<keyword evidence="3" id="KW-1185">Reference proteome</keyword>
<gene>
    <name evidence="2" type="ORF">GKJPGBOP_01499</name>
</gene>
<name>A0A401VXQ0_STREY</name>
<sequence length="233" mass="25834">MPENDLETVLRVEGLDLANDHEATLFNWQISLSENELTVVASHHQGDDSYAVLHDSSMTWDLPGSPQYLAVHIDRNEATGSFRYASERLPLVPLAQQWLVARGCPVSALRARTDLGPEAADAKTSALEAKLAASPGRYEILDHYTDDTIDYETTVLVRDLHPTAAQRPFRVLVEKWDVDANRYTLREGCFADAAQAGEWLEDRDTPLPEPTVTPSVPARQLPGIAPRPSGPRR</sequence>
<organism evidence="2 3">
    <name type="scientific">Streptomyces paromomycinus</name>
    <name type="common">Streptomyces rimosus subsp. paromomycinus</name>
    <dbReference type="NCBI Taxonomy" id="92743"/>
    <lineage>
        <taxon>Bacteria</taxon>
        <taxon>Bacillati</taxon>
        <taxon>Actinomycetota</taxon>
        <taxon>Actinomycetes</taxon>
        <taxon>Kitasatosporales</taxon>
        <taxon>Streptomycetaceae</taxon>
        <taxon>Streptomyces</taxon>
    </lineage>
</organism>